<accession>A0ABW7IZJ7</accession>
<evidence type="ECO:0008006" key="4">
    <source>
        <dbReference type="Google" id="ProtNLM"/>
    </source>
</evidence>
<feature type="signal peptide" evidence="1">
    <location>
        <begin position="1"/>
        <end position="21"/>
    </location>
</feature>
<proteinExistence type="predicted"/>
<evidence type="ECO:0000313" key="2">
    <source>
        <dbReference type="EMBL" id="MFH0267077.1"/>
    </source>
</evidence>
<protein>
    <recommendedName>
        <fullName evidence="4">Lipoprotein</fullName>
    </recommendedName>
</protein>
<feature type="chain" id="PRO_5045734297" description="Lipoprotein" evidence="1">
    <location>
        <begin position="22"/>
        <end position="135"/>
    </location>
</feature>
<evidence type="ECO:0000313" key="3">
    <source>
        <dbReference type="Proteomes" id="UP001607151"/>
    </source>
</evidence>
<dbReference type="RefSeq" id="WP_394608624.1">
    <property type="nucleotide sequence ID" value="NZ_JBIHSJ010000004.1"/>
</dbReference>
<keyword evidence="3" id="KW-1185">Reference proteome</keyword>
<comment type="caution">
    <text evidence="2">The sequence shown here is derived from an EMBL/GenBank/DDBJ whole genome shotgun (WGS) entry which is preliminary data.</text>
</comment>
<evidence type="ECO:0000256" key="1">
    <source>
        <dbReference type="SAM" id="SignalP"/>
    </source>
</evidence>
<dbReference type="EMBL" id="JBIHSN010000003">
    <property type="protein sequence ID" value="MFH0267077.1"/>
    <property type="molecule type" value="Genomic_DNA"/>
</dbReference>
<dbReference type="Proteomes" id="UP001607151">
    <property type="component" value="Unassembled WGS sequence"/>
</dbReference>
<name>A0ABW7IZJ7_9VIBR</name>
<gene>
    <name evidence="2" type="ORF">ACGRQ9_16665</name>
</gene>
<keyword evidence="1" id="KW-0732">Signal</keyword>
<organism evidence="2 3">
    <name type="scientific">Vibrio rumoiensis</name>
    <dbReference type="NCBI Taxonomy" id="76258"/>
    <lineage>
        <taxon>Bacteria</taxon>
        <taxon>Pseudomonadati</taxon>
        <taxon>Pseudomonadota</taxon>
        <taxon>Gammaproteobacteria</taxon>
        <taxon>Vibrionales</taxon>
        <taxon>Vibrionaceae</taxon>
        <taxon>Vibrio</taxon>
    </lineage>
</organism>
<reference evidence="2 3" key="1">
    <citation type="submission" date="2024-10" db="EMBL/GenBank/DDBJ databases">
        <authorList>
            <person name="Yibar A."/>
            <person name="Saticioglu I.B."/>
            <person name="Duman M."/>
            <person name="Ajmi N."/>
            <person name="Gurler F."/>
            <person name="Ay H."/>
            <person name="Onuk E."/>
            <person name="Guler S."/>
            <person name="Romalde J.L."/>
        </authorList>
    </citation>
    <scope>NUCLEOTIDE SEQUENCE [LARGE SCALE GENOMIC DNA]</scope>
    <source>
        <strain evidence="2 3">14-MA-B</strain>
    </source>
</reference>
<sequence length="135" mass="14977">MKRTFVALTFVAFIALTGCEATPTHSKNEIVTVETISDNATNESQVMIVEYTDGKRELVIHQTVRADNQNAKKVKLATQNQRVRGILVTKLCHEMEDGAPDMIAGAGYTVKDVPTLRVHIETDEENDILNMTCTL</sequence>
<dbReference type="PROSITE" id="PS51257">
    <property type="entry name" value="PROKAR_LIPOPROTEIN"/>
    <property type="match status" value="1"/>
</dbReference>